<protein>
    <submittedName>
        <fullName evidence="4">GNAT family N-acetyltransferase</fullName>
    </submittedName>
</protein>
<dbReference type="InterPro" id="IPR000182">
    <property type="entry name" value="GNAT_dom"/>
</dbReference>
<evidence type="ECO:0000313" key="5">
    <source>
        <dbReference type="Proteomes" id="UP000676325"/>
    </source>
</evidence>
<organism evidence="4 5">
    <name type="scientific">Actinospica acidithermotolerans</name>
    <dbReference type="NCBI Taxonomy" id="2828514"/>
    <lineage>
        <taxon>Bacteria</taxon>
        <taxon>Bacillati</taxon>
        <taxon>Actinomycetota</taxon>
        <taxon>Actinomycetes</taxon>
        <taxon>Catenulisporales</taxon>
        <taxon>Actinospicaceae</taxon>
        <taxon>Actinospica</taxon>
    </lineage>
</organism>
<dbReference type="AlphaFoldDB" id="A0A941INK9"/>
<dbReference type="Gene3D" id="3.40.630.30">
    <property type="match status" value="1"/>
</dbReference>
<dbReference type="InterPro" id="IPR050680">
    <property type="entry name" value="YpeA/RimI_acetyltransf"/>
</dbReference>
<dbReference type="SUPFAM" id="SSF55729">
    <property type="entry name" value="Acyl-CoA N-acyltransferases (Nat)"/>
    <property type="match status" value="1"/>
</dbReference>
<comment type="caution">
    <text evidence="4">The sequence shown here is derived from an EMBL/GenBank/DDBJ whole genome shotgun (WGS) entry which is preliminary data.</text>
</comment>
<dbReference type="PROSITE" id="PS51186">
    <property type="entry name" value="GNAT"/>
    <property type="match status" value="1"/>
</dbReference>
<dbReference type="Proteomes" id="UP000676325">
    <property type="component" value="Unassembled WGS sequence"/>
</dbReference>
<keyword evidence="5" id="KW-1185">Reference proteome</keyword>
<dbReference type="InterPro" id="IPR016181">
    <property type="entry name" value="Acyl_CoA_acyltransferase"/>
</dbReference>
<name>A0A941INK9_9ACTN</name>
<reference evidence="4" key="1">
    <citation type="submission" date="2021-04" db="EMBL/GenBank/DDBJ databases">
        <title>Genome based classification of Actinospica acidithermotolerans sp. nov., an actinobacterium isolated from an Indonesian hot spring.</title>
        <authorList>
            <person name="Kusuma A.B."/>
            <person name="Putra K.E."/>
            <person name="Nafisah S."/>
            <person name="Loh J."/>
            <person name="Nouioui I."/>
            <person name="Goodfellow M."/>
        </authorList>
    </citation>
    <scope>NUCLEOTIDE SEQUENCE</scope>
    <source>
        <strain evidence="4">MGRD01-02</strain>
    </source>
</reference>
<dbReference type="RefSeq" id="WP_212520731.1">
    <property type="nucleotide sequence ID" value="NZ_JAGSOH010000091.1"/>
</dbReference>
<evidence type="ECO:0000259" key="3">
    <source>
        <dbReference type="PROSITE" id="PS51186"/>
    </source>
</evidence>
<dbReference type="PANTHER" id="PTHR43420">
    <property type="entry name" value="ACETYLTRANSFERASE"/>
    <property type="match status" value="1"/>
</dbReference>
<dbReference type="Pfam" id="PF00583">
    <property type="entry name" value="Acetyltransf_1"/>
    <property type="match status" value="1"/>
</dbReference>
<dbReference type="CDD" id="cd04301">
    <property type="entry name" value="NAT_SF"/>
    <property type="match status" value="1"/>
</dbReference>
<feature type="domain" description="N-acetyltransferase" evidence="3">
    <location>
        <begin position="6"/>
        <end position="169"/>
    </location>
</feature>
<dbReference type="PANTHER" id="PTHR43420:SF51">
    <property type="entry name" value="PEPTIDYL-LYSINE N-ACETYLTRANSFERASE YIAC"/>
    <property type="match status" value="1"/>
</dbReference>
<dbReference type="GO" id="GO:0016747">
    <property type="term" value="F:acyltransferase activity, transferring groups other than amino-acyl groups"/>
    <property type="evidence" value="ECO:0007669"/>
    <property type="project" value="InterPro"/>
</dbReference>
<proteinExistence type="predicted"/>
<evidence type="ECO:0000256" key="2">
    <source>
        <dbReference type="ARBA" id="ARBA00023315"/>
    </source>
</evidence>
<evidence type="ECO:0000256" key="1">
    <source>
        <dbReference type="ARBA" id="ARBA00022679"/>
    </source>
</evidence>
<keyword evidence="1" id="KW-0808">Transferase</keyword>
<sequence length="169" mass="18046">MSAPTVTLDPMTEAEFEAWVPPSVRGLAEDNVAAGRWTRQEALELAKSQFAILLPDGLATRGQLLYTVRDAASGGAVGTIWICLRPKADKREAFVYDFIVDAEHRGKGYGRAAMLAAAERARELGAASVGLHVFGHNTVARELYTSLGFVPTNITMSLELATEPGNAAG</sequence>
<accession>A0A941INK9</accession>
<keyword evidence="2" id="KW-0012">Acyltransferase</keyword>
<evidence type="ECO:0000313" key="4">
    <source>
        <dbReference type="EMBL" id="MBR7829601.1"/>
    </source>
</evidence>
<gene>
    <name evidence="4" type="ORF">KDK95_25065</name>
</gene>
<dbReference type="EMBL" id="JAGSOH010000091">
    <property type="protein sequence ID" value="MBR7829601.1"/>
    <property type="molecule type" value="Genomic_DNA"/>
</dbReference>